<dbReference type="STRING" id="303698.A0A1V6SVQ3"/>
<dbReference type="AlphaFoldDB" id="A0A1V6SVQ3"/>
<dbReference type="InterPro" id="IPR002347">
    <property type="entry name" value="SDR_fam"/>
</dbReference>
<dbReference type="Gene3D" id="3.40.50.720">
    <property type="entry name" value="NAD(P)-binding Rossmann-like Domain"/>
    <property type="match status" value="1"/>
</dbReference>
<dbReference type="PRINTS" id="PR00081">
    <property type="entry name" value="GDHRDH"/>
</dbReference>
<evidence type="ECO:0000256" key="1">
    <source>
        <dbReference type="ARBA" id="ARBA00006484"/>
    </source>
</evidence>
<sequence>MDFRDLSAASSFAAHSLRHPFEAWSSFGPTLSESTLGLLGSSFKSERDIPSLEGKTILVTGGNAGLGKETILELAKHSPSRIYLAARTESKAHDAIASIQSQLSTPADIRYIPLDLASFKSIRAAADIFHADNDRLDLLILNAGTMGNPPTKTEDGFEVQLGTNHIGHFLLTKLLLPTLQKTVDNVRAGGATPDVRVVTVSSAAHVMSPTTFEGLTSTSSLLSGSTWNRYGASKAANIFFASELARRNPDILSVSVHPGAVNSDLYIHAKAAGSFMKHTLTTIGSCFFRSITSGALNTLWAAGTARHQLVNGAYYTPIGFRSDGTEFVRDAEIARKLWEWTEDQISERS</sequence>
<evidence type="ECO:0000313" key="3">
    <source>
        <dbReference type="EMBL" id="OQE17860.1"/>
    </source>
</evidence>
<gene>
    <name evidence="3" type="ORF">PENSTE_c019G02245</name>
</gene>
<evidence type="ECO:0000256" key="2">
    <source>
        <dbReference type="ARBA" id="ARBA00023002"/>
    </source>
</evidence>
<name>A0A1V6SVQ3_9EURO</name>
<accession>A0A1V6SVQ3</accession>
<dbReference type="Pfam" id="PF00106">
    <property type="entry name" value="adh_short"/>
    <property type="match status" value="1"/>
</dbReference>
<dbReference type="GO" id="GO:0016491">
    <property type="term" value="F:oxidoreductase activity"/>
    <property type="evidence" value="ECO:0007669"/>
    <property type="project" value="UniProtKB-KW"/>
</dbReference>
<dbReference type="PANTHER" id="PTHR43157:SF31">
    <property type="entry name" value="PHOSPHATIDYLINOSITOL-GLYCAN BIOSYNTHESIS CLASS F PROTEIN"/>
    <property type="match status" value="1"/>
</dbReference>
<evidence type="ECO:0008006" key="5">
    <source>
        <dbReference type="Google" id="ProtNLM"/>
    </source>
</evidence>
<dbReference type="Proteomes" id="UP000191285">
    <property type="component" value="Unassembled WGS sequence"/>
</dbReference>
<dbReference type="SUPFAM" id="SSF51735">
    <property type="entry name" value="NAD(P)-binding Rossmann-fold domains"/>
    <property type="match status" value="1"/>
</dbReference>
<keyword evidence="2" id="KW-0560">Oxidoreductase</keyword>
<organism evidence="3 4">
    <name type="scientific">Penicillium steckii</name>
    <dbReference type="NCBI Taxonomy" id="303698"/>
    <lineage>
        <taxon>Eukaryota</taxon>
        <taxon>Fungi</taxon>
        <taxon>Dikarya</taxon>
        <taxon>Ascomycota</taxon>
        <taxon>Pezizomycotina</taxon>
        <taxon>Eurotiomycetes</taxon>
        <taxon>Eurotiomycetidae</taxon>
        <taxon>Eurotiales</taxon>
        <taxon>Aspergillaceae</taxon>
        <taxon>Penicillium</taxon>
    </lineage>
</organism>
<evidence type="ECO:0000313" key="4">
    <source>
        <dbReference type="Proteomes" id="UP000191285"/>
    </source>
</evidence>
<keyword evidence="4" id="KW-1185">Reference proteome</keyword>
<comment type="caution">
    <text evidence="3">The sequence shown here is derived from an EMBL/GenBank/DDBJ whole genome shotgun (WGS) entry which is preliminary data.</text>
</comment>
<dbReference type="PANTHER" id="PTHR43157">
    <property type="entry name" value="PHOSPHATIDYLINOSITOL-GLYCAN BIOSYNTHESIS CLASS F PROTEIN-RELATED"/>
    <property type="match status" value="1"/>
</dbReference>
<comment type="similarity">
    <text evidence="1">Belongs to the short-chain dehydrogenases/reductases (SDR) family.</text>
</comment>
<dbReference type="EMBL" id="MLKD01000019">
    <property type="protein sequence ID" value="OQE17860.1"/>
    <property type="molecule type" value="Genomic_DNA"/>
</dbReference>
<proteinExistence type="inferred from homology"/>
<reference evidence="4" key="1">
    <citation type="journal article" date="2017" name="Nat. Microbiol.">
        <title>Global analysis of biosynthetic gene clusters reveals vast potential of secondary metabolite production in Penicillium species.</title>
        <authorList>
            <person name="Nielsen J.C."/>
            <person name="Grijseels S."/>
            <person name="Prigent S."/>
            <person name="Ji B."/>
            <person name="Dainat J."/>
            <person name="Nielsen K.F."/>
            <person name="Frisvad J.C."/>
            <person name="Workman M."/>
            <person name="Nielsen J."/>
        </authorList>
    </citation>
    <scope>NUCLEOTIDE SEQUENCE [LARGE SCALE GENOMIC DNA]</scope>
    <source>
        <strain evidence="4">IBT 24891</strain>
    </source>
</reference>
<dbReference type="InterPro" id="IPR036291">
    <property type="entry name" value="NAD(P)-bd_dom_sf"/>
</dbReference>
<dbReference type="OrthoDB" id="191139at2759"/>
<protein>
    <recommendedName>
        <fullName evidence="5">Short-chain dehydrogenase/reductase family protein</fullName>
    </recommendedName>
</protein>